<dbReference type="SUPFAM" id="SSF64438">
    <property type="entry name" value="CNF1/YfiH-like putative cysteine hydrolases"/>
    <property type="match status" value="1"/>
</dbReference>
<evidence type="ECO:0000313" key="4">
    <source>
        <dbReference type="EMBL" id="SDG06093.1"/>
    </source>
</evidence>
<dbReference type="InterPro" id="IPR038592">
    <property type="entry name" value="CheD-like_sf"/>
</dbReference>
<dbReference type="HAMAP" id="MF_01440">
    <property type="entry name" value="CheD"/>
    <property type="match status" value="1"/>
</dbReference>
<keyword evidence="2 3" id="KW-0378">Hydrolase</keyword>
<dbReference type="PANTHER" id="PTHR35147:SF2">
    <property type="entry name" value="CHEMORECEPTOR GLUTAMINE DEAMIDASE CHED-RELATED"/>
    <property type="match status" value="1"/>
</dbReference>
<gene>
    <name evidence="3" type="primary">cheD</name>
    <name evidence="4" type="ORF">SAMN04489759_104279</name>
</gene>
<keyword evidence="5" id="KW-1185">Reference proteome</keyword>
<evidence type="ECO:0000256" key="2">
    <source>
        <dbReference type="ARBA" id="ARBA00022801"/>
    </source>
</evidence>
<evidence type="ECO:0000256" key="3">
    <source>
        <dbReference type="HAMAP-Rule" id="MF_01440"/>
    </source>
</evidence>
<dbReference type="EMBL" id="FNBP01000004">
    <property type="protein sequence ID" value="SDG06093.1"/>
    <property type="molecule type" value="Genomic_DNA"/>
</dbReference>
<dbReference type="InterPro" id="IPR011324">
    <property type="entry name" value="Cytotoxic_necrot_fac-like_cat"/>
</dbReference>
<sequence length="171" mass="18413">MSETIVITQGQHAVSADPNTVISTVLGSCVACCLWDHVSQLGGMNHMLLAQRQHNNLPCDMAGVNAMELLINELLKLGARRDRLQAKVFGGARMVDGLSEIGAKNISFTLGFLERENITCTAQSVGGTAARQVMFWPVIGVVRQKMTRSAPLRETVTPPANTIEGNGLELL</sequence>
<dbReference type="GO" id="GO:0050568">
    <property type="term" value="F:protein-glutamine glutaminase activity"/>
    <property type="evidence" value="ECO:0007669"/>
    <property type="project" value="UniProtKB-UniRule"/>
</dbReference>
<dbReference type="InterPro" id="IPR005659">
    <property type="entry name" value="Chemorcpt_Glu_NH3ase_CheD"/>
</dbReference>
<dbReference type="Gene3D" id="3.30.1330.200">
    <property type="match status" value="1"/>
</dbReference>
<comment type="similarity">
    <text evidence="3">Belongs to the CheD family.</text>
</comment>
<keyword evidence="1 3" id="KW-0145">Chemotaxis</keyword>
<dbReference type="PANTHER" id="PTHR35147">
    <property type="entry name" value="CHEMORECEPTOR GLUTAMINE DEAMIDASE CHED-RELATED"/>
    <property type="match status" value="1"/>
</dbReference>
<dbReference type="Proteomes" id="UP000199399">
    <property type="component" value="Unassembled WGS sequence"/>
</dbReference>
<dbReference type="Pfam" id="PF03975">
    <property type="entry name" value="CheD"/>
    <property type="match status" value="1"/>
</dbReference>
<dbReference type="RefSeq" id="WP_093741751.1">
    <property type="nucleotide sequence ID" value="NZ_FNBP01000004.1"/>
</dbReference>
<organism evidence="4 5">
    <name type="scientific">Sulfitobacter delicatus</name>
    <dbReference type="NCBI Taxonomy" id="218672"/>
    <lineage>
        <taxon>Bacteria</taxon>
        <taxon>Pseudomonadati</taxon>
        <taxon>Pseudomonadota</taxon>
        <taxon>Alphaproteobacteria</taxon>
        <taxon>Rhodobacterales</taxon>
        <taxon>Roseobacteraceae</taxon>
        <taxon>Sulfitobacter</taxon>
    </lineage>
</organism>
<accession>A0A1G7R5T0</accession>
<dbReference type="EC" id="3.5.1.44" evidence="3"/>
<evidence type="ECO:0000313" key="5">
    <source>
        <dbReference type="Proteomes" id="UP000199399"/>
    </source>
</evidence>
<protein>
    <recommendedName>
        <fullName evidence="3">Probable chemoreceptor glutamine deamidase CheD</fullName>
        <ecNumber evidence="3">3.5.1.44</ecNumber>
    </recommendedName>
</protein>
<comment type="catalytic activity">
    <reaction evidence="3">
        <text>L-glutaminyl-[protein] + H2O = L-glutamyl-[protein] + NH4(+)</text>
        <dbReference type="Rhea" id="RHEA:16441"/>
        <dbReference type="Rhea" id="RHEA-COMP:10207"/>
        <dbReference type="Rhea" id="RHEA-COMP:10208"/>
        <dbReference type="ChEBI" id="CHEBI:15377"/>
        <dbReference type="ChEBI" id="CHEBI:28938"/>
        <dbReference type="ChEBI" id="CHEBI:29973"/>
        <dbReference type="ChEBI" id="CHEBI:30011"/>
        <dbReference type="EC" id="3.5.1.44"/>
    </reaction>
</comment>
<dbReference type="STRING" id="218672.SAMN04489759_104279"/>
<dbReference type="AlphaFoldDB" id="A0A1G7R5T0"/>
<reference evidence="5" key="1">
    <citation type="submission" date="2016-10" db="EMBL/GenBank/DDBJ databases">
        <authorList>
            <person name="Varghese N."/>
            <person name="Submissions S."/>
        </authorList>
    </citation>
    <scope>NUCLEOTIDE SEQUENCE [LARGE SCALE GENOMIC DNA]</scope>
    <source>
        <strain evidence="5">DSM 16477</strain>
    </source>
</reference>
<dbReference type="OrthoDB" id="9807202at2"/>
<proteinExistence type="inferred from homology"/>
<name>A0A1G7R5T0_9RHOB</name>
<dbReference type="CDD" id="cd16352">
    <property type="entry name" value="CheD"/>
    <property type="match status" value="1"/>
</dbReference>
<evidence type="ECO:0000256" key="1">
    <source>
        <dbReference type="ARBA" id="ARBA00022500"/>
    </source>
</evidence>
<dbReference type="GO" id="GO:0006935">
    <property type="term" value="P:chemotaxis"/>
    <property type="evidence" value="ECO:0007669"/>
    <property type="project" value="UniProtKB-UniRule"/>
</dbReference>
<comment type="function">
    <text evidence="3">Probably deamidates glutamine residues to glutamate on methyl-accepting chemotaxis receptors (MCPs), playing an important role in chemotaxis.</text>
</comment>